<dbReference type="RefSeq" id="WP_152212713.1">
    <property type="nucleotide sequence ID" value="NZ_WFLN01000006.1"/>
</dbReference>
<dbReference type="InterPro" id="IPR003423">
    <property type="entry name" value="OMP_efflux"/>
</dbReference>
<evidence type="ECO:0008006" key="11">
    <source>
        <dbReference type="Google" id="ProtNLM"/>
    </source>
</evidence>
<comment type="caution">
    <text evidence="9">The sequence shown here is derived from an EMBL/GenBank/DDBJ whole genome shotgun (WGS) entry which is preliminary data.</text>
</comment>
<evidence type="ECO:0000313" key="10">
    <source>
        <dbReference type="Proteomes" id="UP000442694"/>
    </source>
</evidence>
<feature type="chain" id="PRO_5032953649" description="Outer membrane protein TolC" evidence="8">
    <location>
        <begin position="23"/>
        <end position="448"/>
    </location>
</feature>
<evidence type="ECO:0000256" key="2">
    <source>
        <dbReference type="ARBA" id="ARBA00007613"/>
    </source>
</evidence>
<comment type="subcellular location">
    <subcellularLocation>
        <location evidence="1">Cell outer membrane</location>
    </subcellularLocation>
</comment>
<evidence type="ECO:0000256" key="7">
    <source>
        <dbReference type="ARBA" id="ARBA00023237"/>
    </source>
</evidence>
<dbReference type="EMBL" id="WFLN01000006">
    <property type="protein sequence ID" value="KAB8030786.1"/>
    <property type="molecule type" value="Genomic_DNA"/>
</dbReference>
<dbReference type="PANTHER" id="PTHR30026:SF21">
    <property type="entry name" value="SLR1270 PROTEIN"/>
    <property type="match status" value="1"/>
</dbReference>
<evidence type="ECO:0000313" key="9">
    <source>
        <dbReference type="EMBL" id="KAB8030786.1"/>
    </source>
</evidence>
<organism evidence="9 10">
    <name type="scientific">Fluviispira multicolorata</name>
    <dbReference type="NCBI Taxonomy" id="2654512"/>
    <lineage>
        <taxon>Bacteria</taxon>
        <taxon>Pseudomonadati</taxon>
        <taxon>Bdellovibrionota</taxon>
        <taxon>Oligoflexia</taxon>
        <taxon>Silvanigrellales</taxon>
        <taxon>Silvanigrellaceae</taxon>
        <taxon>Fluviispira</taxon>
    </lineage>
</organism>
<keyword evidence="3" id="KW-0813">Transport</keyword>
<keyword evidence="4" id="KW-1134">Transmembrane beta strand</keyword>
<evidence type="ECO:0000256" key="6">
    <source>
        <dbReference type="ARBA" id="ARBA00023136"/>
    </source>
</evidence>
<evidence type="ECO:0000256" key="5">
    <source>
        <dbReference type="ARBA" id="ARBA00022692"/>
    </source>
</evidence>
<dbReference type="Proteomes" id="UP000442694">
    <property type="component" value="Unassembled WGS sequence"/>
</dbReference>
<dbReference type="Pfam" id="PF02321">
    <property type="entry name" value="OEP"/>
    <property type="match status" value="2"/>
</dbReference>
<keyword evidence="8" id="KW-0732">Signal</keyword>
<dbReference type="GO" id="GO:0015562">
    <property type="term" value="F:efflux transmembrane transporter activity"/>
    <property type="evidence" value="ECO:0007669"/>
    <property type="project" value="InterPro"/>
</dbReference>
<sequence>MQFKKYNIIIIFSFLITTICHAQKPMDNNSISNLTLDQVMEIADKNSMDVRSAATELNYLKDSEVLTYFNLGPSLNARANLSFAPGQTESTNTNQPSQSENITLTLTQPITEIVQNSFKINQKAKLRKAAEFDLISERIKAREKAAELYINSQQAYRNIEIKRTEQTQVGEQLNETKTLYESGDENKTKIDLLQLQAKYIESEISLSRAVVDLQNKTAELKSFLALNSNITLAFEDKSYWEAKNKTIENLNVLIEKGKNGRFEIKNLENKISAEKSNFIQSSFEYLPKINFFASYAYDNSSQSNSSENPSVSFYPQKTIKYGLNFNWNIWDGGIVADSQMSSLNKKRKLIIEKEKTGFKINQEIVLAYNDFKNYNTNLSKAKSVVEVSEEALKLSQIKYKSGDLTASELILVQNALTNSKINLALLRSNLDITWVKLQASLGEIPKIN</sequence>
<dbReference type="GO" id="GO:1990281">
    <property type="term" value="C:efflux pump complex"/>
    <property type="evidence" value="ECO:0007669"/>
    <property type="project" value="TreeGrafter"/>
</dbReference>
<dbReference type="GO" id="GO:0009279">
    <property type="term" value="C:cell outer membrane"/>
    <property type="evidence" value="ECO:0007669"/>
    <property type="project" value="UniProtKB-SubCell"/>
</dbReference>
<feature type="signal peptide" evidence="8">
    <location>
        <begin position="1"/>
        <end position="22"/>
    </location>
</feature>
<reference evidence="9 10" key="1">
    <citation type="submission" date="2019-10" db="EMBL/GenBank/DDBJ databases">
        <title>New genus of Silvanigrellaceae.</title>
        <authorList>
            <person name="Pitt A."/>
            <person name="Hahn M.W."/>
        </authorList>
    </citation>
    <scope>NUCLEOTIDE SEQUENCE [LARGE SCALE GENOMIC DNA]</scope>
    <source>
        <strain evidence="9 10">33A1-SZDP</strain>
    </source>
</reference>
<protein>
    <recommendedName>
        <fullName evidence="11">Outer membrane protein TolC</fullName>
    </recommendedName>
</protein>
<name>A0A833N4F6_9BACT</name>
<dbReference type="SUPFAM" id="SSF56954">
    <property type="entry name" value="Outer membrane efflux proteins (OEP)"/>
    <property type="match status" value="1"/>
</dbReference>
<dbReference type="InterPro" id="IPR051906">
    <property type="entry name" value="TolC-like"/>
</dbReference>
<dbReference type="GO" id="GO:0015288">
    <property type="term" value="F:porin activity"/>
    <property type="evidence" value="ECO:0007669"/>
    <property type="project" value="TreeGrafter"/>
</dbReference>
<keyword evidence="6" id="KW-0472">Membrane</keyword>
<accession>A0A833N4F6</accession>
<evidence type="ECO:0000256" key="3">
    <source>
        <dbReference type="ARBA" id="ARBA00022448"/>
    </source>
</evidence>
<comment type="similarity">
    <text evidence="2">Belongs to the outer membrane factor (OMF) (TC 1.B.17) family.</text>
</comment>
<keyword evidence="10" id="KW-1185">Reference proteome</keyword>
<dbReference type="Gene3D" id="1.20.1600.10">
    <property type="entry name" value="Outer membrane efflux proteins (OEP)"/>
    <property type="match status" value="1"/>
</dbReference>
<dbReference type="AlphaFoldDB" id="A0A833N4F6"/>
<gene>
    <name evidence="9" type="ORF">GCL57_07375</name>
</gene>
<proteinExistence type="inferred from homology"/>
<keyword evidence="7" id="KW-0998">Cell outer membrane</keyword>
<keyword evidence="5" id="KW-0812">Transmembrane</keyword>
<evidence type="ECO:0000256" key="4">
    <source>
        <dbReference type="ARBA" id="ARBA00022452"/>
    </source>
</evidence>
<dbReference type="PANTHER" id="PTHR30026">
    <property type="entry name" value="OUTER MEMBRANE PROTEIN TOLC"/>
    <property type="match status" value="1"/>
</dbReference>
<evidence type="ECO:0000256" key="1">
    <source>
        <dbReference type="ARBA" id="ARBA00004442"/>
    </source>
</evidence>
<evidence type="ECO:0000256" key="8">
    <source>
        <dbReference type="SAM" id="SignalP"/>
    </source>
</evidence>